<keyword evidence="6" id="KW-0813">Transport</keyword>
<evidence type="ECO:0000256" key="16">
    <source>
        <dbReference type="ARBA" id="ARBA00032550"/>
    </source>
</evidence>
<keyword evidence="9" id="KW-0999">Mitochondrion inner membrane</keyword>
<evidence type="ECO:0000313" key="18">
    <source>
        <dbReference type="EMBL" id="KAJ9591161.1"/>
    </source>
</evidence>
<comment type="caution">
    <text evidence="18">The sequence shown here is derived from an EMBL/GenBank/DDBJ whole genome shotgun (WGS) entry which is preliminary data.</text>
</comment>
<keyword evidence="10" id="KW-0809">Transit peptide</keyword>
<keyword evidence="11" id="KW-0249">Electron transport</keyword>
<dbReference type="EMBL" id="JASPKZ010003884">
    <property type="protein sequence ID" value="KAJ9591161.1"/>
    <property type="molecule type" value="Genomic_DNA"/>
</dbReference>
<comment type="subcellular location">
    <subcellularLocation>
        <location evidence="2">Mitochondrion inner membrane</location>
        <topology evidence="2">Single-pass membrane protein</topology>
    </subcellularLocation>
</comment>
<keyword evidence="14 17" id="KW-0472">Membrane</keyword>
<sequence length="196" mass="23056">MALAFLYTNKMAAWSALSRILQGGKYINPSNIKFKEINALSGQLRLMSGGHGPRQMPLQPSRWQWHKFKDLAHYYFMVGLIPVGLIVFGANVFVGPAKLTEIPEGYEPKHWEYYRNPITRFLARYILPSPQEQYEKFLHYIYEEDEKNKIRKLEKKIRLKMAERHDFQGYYAHPVDAKYHRVSKEAADYLKSIRGD</sequence>
<keyword evidence="13" id="KW-0496">Mitochondrion</keyword>
<evidence type="ECO:0000256" key="14">
    <source>
        <dbReference type="ARBA" id="ARBA00023136"/>
    </source>
</evidence>
<proteinExistence type="inferred from homology"/>
<evidence type="ECO:0000256" key="5">
    <source>
        <dbReference type="ARBA" id="ARBA00015175"/>
    </source>
</evidence>
<name>A0AAD8EI96_DIPPU</name>
<dbReference type="InterPro" id="IPR019173">
    <property type="entry name" value="NADH_UbQ_OxRdtase_B5_su"/>
</dbReference>
<comment type="subunit">
    <text evidence="4">Complex I is composed of 45 different subunits.</text>
</comment>
<evidence type="ECO:0000256" key="17">
    <source>
        <dbReference type="SAM" id="Phobius"/>
    </source>
</evidence>
<keyword evidence="19" id="KW-1185">Reference proteome</keyword>
<dbReference type="Pfam" id="PF09781">
    <property type="entry name" value="NDUF_B5"/>
    <property type="match status" value="1"/>
</dbReference>
<evidence type="ECO:0000256" key="1">
    <source>
        <dbReference type="ARBA" id="ARBA00003195"/>
    </source>
</evidence>
<gene>
    <name evidence="18" type="ORF">L9F63_002316</name>
</gene>
<dbReference type="AlphaFoldDB" id="A0AAD8EI96"/>
<protein>
    <recommendedName>
        <fullName evidence="5">NADH dehydrogenase [ubiquinone] 1 beta subcomplex subunit 5, mitochondrial</fullName>
    </recommendedName>
    <alternativeName>
        <fullName evidence="16">Complex I-SGDH</fullName>
    </alternativeName>
    <alternativeName>
        <fullName evidence="15">NADH-ubiquinone oxidoreductase SGDH subunit</fullName>
    </alternativeName>
</protein>
<evidence type="ECO:0000256" key="8">
    <source>
        <dbReference type="ARBA" id="ARBA00022692"/>
    </source>
</evidence>
<evidence type="ECO:0000256" key="9">
    <source>
        <dbReference type="ARBA" id="ARBA00022792"/>
    </source>
</evidence>
<evidence type="ECO:0000256" key="11">
    <source>
        <dbReference type="ARBA" id="ARBA00022982"/>
    </source>
</evidence>
<evidence type="ECO:0000256" key="3">
    <source>
        <dbReference type="ARBA" id="ARBA00007152"/>
    </source>
</evidence>
<keyword evidence="7" id="KW-0679">Respiratory chain</keyword>
<evidence type="ECO:0000256" key="4">
    <source>
        <dbReference type="ARBA" id="ARBA00011533"/>
    </source>
</evidence>
<evidence type="ECO:0000313" key="19">
    <source>
        <dbReference type="Proteomes" id="UP001233999"/>
    </source>
</evidence>
<dbReference type="PANTHER" id="PTHR13178">
    <property type="entry name" value="NADH-UBIQUINONE OXIDOREDUCTASE SGDH SUBUNIT"/>
    <property type="match status" value="1"/>
</dbReference>
<evidence type="ECO:0000256" key="13">
    <source>
        <dbReference type="ARBA" id="ARBA00023128"/>
    </source>
</evidence>
<dbReference type="GO" id="GO:0005743">
    <property type="term" value="C:mitochondrial inner membrane"/>
    <property type="evidence" value="ECO:0007669"/>
    <property type="project" value="UniProtKB-SubCell"/>
</dbReference>
<evidence type="ECO:0000256" key="7">
    <source>
        <dbReference type="ARBA" id="ARBA00022660"/>
    </source>
</evidence>
<accession>A0AAD8EI96</accession>
<evidence type="ECO:0000256" key="10">
    <source>
        <dbReference type="ARBA" id="ARBA00022946"/>
    </source>
</evidence>
<reference evidence="18" key="2">
    <citation type="submission" date="2023-05" db="EMBL/GenBank/DDBJ databases">
        <authorList>
            <person name="Fouks B."/>
        </authorList>
    </citation>
    <scope>NUCLEOTIDE SEQUENCE</scope>
    <source>
        <strain evidence="18">Stay&amp;Tobe</strain>
        <tissue evidence="18">Testes</tissue>
    </source>
</reference>
<comment type="similarity">
    <text evidence="3">Belongs to the complex I NDUFB5 subunit family.</text>
</comment>
<evidence type="ECO:0000256" key="15">
    <source>
        <dbReference type="ARBA" id="ARBA00032395"/>
    </source>
</evidence>
<evidence type="ECO:0000256" key="6">
    <source>
        <dbReference type="ARBA" id="ARBA00022448"/>
    </source>
</evidence>
<keyword evidence="12 17" id="KW-1133">Transmembrane helix</keyword>
<reference evidence="18" key="1">
    <citation type="journal article" date="2023" name="IScience">
        <title>Live-bearing cockroach genome reveals convergent evolutionary mechanisms linked to viviparity in insects and beyond.</title>
        <authorList>
            <person name="Fouks B."/>
            <person name="Harrison M.C."/>
            <person name="Mikhailova A.A."/>
            <person name="Marchal E."/>
            <person name="English S."/>
            <person name="Carruthers M."/>
            <person name="Jennings E.C."/>
            <person name="Chiamaka E.L."/>
            <person name="Frigard R.A."/>
            <person name="Pippel M."/>
            <person name="Attardo G.M."/>
            <person name="Benoit J.B."/>
            <person name="Bornberg-Bauer E."/>
            <person name="Tobe S.S."/>
        </authorList>
    </citation>
    <scope>NUCLEOTIDE SEQUENCE</scope>
    <source>
        <strain evidence="18">Stay&amp;Tobe</strain>
    </source>
</reference>
<keyword evidence="8 17" id="KW-0812">Transmembrane</keyword>
<evidence type="ECO:0000256" key="12">
    <source>
        <dbReference type="ARBA" id="ARBA00022989"/>
    </source>
</evidence>
<dbReference type="PANTHER" id="PTHR13178:SF0">
    <property type="entry name" value="NADH DEHYDROGENASE [UBIQUINONE] 1 BETA SUBCOMPLEX SUBUNIT 5, MITOCHONDRIAL"/>
    <property type="match status" value="1"/>
</dbReference>
<organism evidence="18 19">
    <name type="scientific">Diploptera punctata</name>
    <name type="common">Pacific beetle cockroach</name>
    <dbReference type="NCBI Taxonomy" id="6984"/>
    <lineage>
        <taxon>Eukaryota</taxon>
        <taxon>Metazoa</taxon>
        <taxon>Ecdysozoa</taxon>
        <taxon>Arthropoda</taxon>
        <taxon>Hexapoda</taxon>
        <taxon>Insecta</taxon>
        <taxon>Pterygota</taxon>
        <taxon>Neoptera</taxon>
        <taxon>Polyneoptera</taxon>
        <taxon>Dictyoptera</taxon>
        <taxon>Blattodea</taxon>
        <taxon>Blaberoidea</taxon>
        <taxon>Blaberidae</taxon>
        <taxon>Diplopterinae</taxon>
        <taxon>Diploptera</taxon>
    </lineage>
</organism>
<comment type="function">
    <text evidence="1">Accessory subunit of the mitochondrial membrane respiratory chain NADH dehydrogenase (Complex I), that is believed not to be involved in catalysis. Complex I functions in the transfer of electrons from NADH to the respiratory chain. The immediate electron acceptor for the enzyme is believed to be ubiquinone.</text>
</comment>
<evidence type="ECO:0000256" key="2">
    <source>
        <dbReference type="ARBA" id="ARBA00004434"/>
    </source>
</evidence>
<dbReference type="Proteomes" id="UP001233999">
    <property type="component" value="Unassembled WGS sequence"/>
</dbReference>
<feature type="transmembrane region" description="Helical" evidence="17">
    <location>
        <begin position="72"/>
        <end position="94"/>
    </location>
</feature>